<feature type="domain" description="DUF6242" evidence="2">
    <location>
        <begin position="27"/>
        <end position="127"/>
    </location>
</feature>
<dbReference type="RefSeq" id="WP_254092549.1">
    <property type="nucleotide sequence ID" value="NZ_JAHESC010000039.1"/>
</dbReference>
<dbReference type="SUPFAM" id="SSF110296">
    <property type="entry name" value="Oligoxyloglucan reducing end-specific cellobiohydrolase"/>
    <property type="match status" value="1"/>
</dbReference>
<keyword evidence="4" id="KW-1185">Reference proteome</keyword>
<dbReference type="InterPro" id="IPR058667">
    <property type="entry name" value="DUF6242_C"/>
</dbReference>
<name>A0AAP2DCM6_9BACT</name>
<evidence type="ECO:0000313" key="3">
    <source>
        <dbReference type="EMBL" id="MBT1689323.1"/>
    </source>
</evidence>
<evidence type="ECO:0000259" key="2">
    <source>
        <dbReference type="Pfam" id="PF25852"/>
    </source>
</evidence>
<keyword evidence="1" id="KW-0732">Signal</keyword>
<dbReference type="AlphaFoldDB" id="A0AAP2DCM6"/>
<comment type="caution">
    <text evidence="3">The sequence shown here is derived from an EMBL/GenBank/DDBJ whole genome shotgun (WGS) entry which is preliminary data.</text>
</comment>
<feature type="chain" id="PRO_5042883917" description="DUF6242 domain-containing protein" evidence="1">
    <location>
        <begin position="21"/>
        <end position="274"/>
    </location>
</feature>
<proteinExistence type="predicted"/>
<dbReference type="EMBL" id="JAHESC010000039">
    <property type="protein sequence ID" value="MBT1689323.1"/>
    <property type="molecule type" value="Genomic_DNA"/>
</dbReference>
<accession>A0AAP2DCM6</accession>
<sequence>MKAKLIMLISAALVCVNAFAQPPKPETGVFMSTDQGETWKPAGEGLPGDLNISAWTVARNNAAFITTFLDGVYRSFDGKSWDRIGNGLPKDIVAEAITVHGNSLFIGSHAKGIFVSHDNGKTWKEASTGLDNMNVRCFYSQENKLFAGTEKGIYASENNGASWKHLTGDMLINNFEEADGVLSAGTNRGTLRSENRGGTWGWASADSVFVPTPPPTFRITPASPPMLLAPWKGIFRPLRENRPFQNGGLPANMPFNRILVTPFGILVSQKGGGC</sequence>
<dbReference type="CDD" id="cd15482">
    <property type="entry name" value="Sialidase_non-viral"/>
    <property type="match status" value="1"/>
</dbReference>
<reference evidence="3 4" key="1">
    <citation type="submission" date="2021-05" db="EMBL/GenBank/DDBJ databases">
        <title>A Polyphasic approach of four new species of the genus Ohtaekwangia: Ohtaekwangia histidinii sp. nov., Ohtaekwangia cretensis sp. nov., Ohtaekwangia indiensis sp. nov., Ohtaekwangia reichenbachii sp. nov. from diverse environment.</title>
        <authorList>
            <person name="Octaviana S."/>
        </authorList>
    </citation>
    <scope>NUCLEOTIDE SEQUENCE [LARGE SCALE GENOMIC DNA]</scope>
    <source>
        <strain evidence="3 4">PWU37</strain>
    </source>
</reference>
<protein>
    <recommendedName>
        <fullName evidence="2">DUF6242 domain-containing protein</fullName>
    </recommendedName>
</protein>
<dbReference type="Pfam" id="PF25852">
    <property type="entry name" value="DUF6242_C"/>
    <property type="match status" value="1"/>
</dbReference>
<dbReference type="Proteomes" id="UP001319180">
    <property type="component" value="Unassembled WGS sequence"/>
</dbReference>
<evidence type="ECO:0000313" key="4">
    <source>
        <dbReference type="Proteomes" id="UP001319180"/>
    </source>
</evidence>
<evidence type="ECO:0000256" key="1">
    <source>
        <dbReference type="SAM" id="SignalP"/>
    </source>
</evidence>
<gene>
    <name evidence="3" type="ORF">KK078_22350</name>
</gene>
<organism evidence="3 4">
    <name type="scientific">Dawidia soli</name>
    <dbReference type="NCBI Taxonomy" id="2782352"/>
    <lineage>
        <taxon>Bacteria</taxon>
        <taxon>Pseudomonadati</taxon>
        <taxon>Bacteroidota</taxon>
        <taxon>Cytophagia</taxon>
        <taxon>Cytophagales</taxon>
        <taxon>Chryseotaleaceae</taxon>
        <taxon>Dawidia</taxon>
    </lineage>
</organism>
<dbReference type="InterPro" id="IPR015943">
    <property type="entry name" value="WD40/YVTN_repeat-like_dom_sf"/>
</dbReference>
<feature type="signal peptide" evidence="1">
    <location>
        <begin position="1"/>
        <end position="20"/>
    </location>
</feature>
<dbReference type="Gene3D" id="2.130.10.10">
    <property type="entry name" value="YVTN repeat-like/Quinoprotein amine dehydrogenase"/>
    <property type="match status" value="1"/>
</dbReference>